<reference evidence="1 2" key="1">
    <citation type="submission" date="2022-10" db="EMBL/GenBank/DDBJ databases">
        <title>Identification of biosynthetic pathway for the production of the potent trypsin inhibitor radiosumin.</title>
        <authorList>
            <person name="Fewer D.P."/>
            <person name="Delbaje E."/>
            <person name="Ouyang X."/>
            <person name="Agostino P.D."/>
            <person name="Wahlsten M."/>
            <person name="Jokela J."/>
            <person name="Permi P."/>
            <person name="Haapaniemi E."/>
            <person name="Koistinen H."/>
        </authorList>
    </citation>
    <scope>NUCLEOTIDE SEQUENCE [LARGE SCALE GENOMIC DNA]</scope>
    <source>
        <strain evidence="1 2">NIES-515</strain>
    </source>
</reference>
<organism evidence="1 2">
    <name type="scientific">Plectonema radiosum NIES-515</name>
    <dbReference type="NCBI Taxonomy" id="2986073"/>
    <lineage>
        <taxon>Bacteria</taxon>
        <taxon>Bacillati</taxon>
        <taxon>Cyanobacteriota</taxon>
        <taxon>Cyanophyceae</taxon>
        <taxon>Oscillatoriophycideae</taxon>
        <taxon>Oscillatoriales</taxon>
        <taxon>Microcoleaceae</taxon>
        <taxon>Plectonema</taxon>
    </lineage>
</organism>
<name>A0ABT3AYF5_9CYAN</name>
<comment type="caution">
    <text evidence="1">The sequence shown here is derived from an EMBL/GenBank/DDBJ whole genome shotgun (WGS) entry which is preliminary data.</text>
</comment>
<protein>
    <submittedName>
        <fullName evidence="1">Uncharacterized protein</fullName>
    </submittedName>
</protein>
<proteinExistence type="predicted"/>
<sequence length="77" mass="8714">MRFFQALLPENALAKPYLMHTNAIAGLVRITPHPSRVLVLEGMLDIYRNESKKLAVEQPINRKMLAINKFKLAANLA</sequence>
<dbReference type="RefSeq" id="WP_263745710.1">
    <property type="nucleotide sequence ID" value="NZ_JAOWRF010000173.1"/>
</dbReference>
<accession>A0ABT3AYF5</accession>
<evidence type="ECO:0000313" key="1">
    <source>
        <dbReference type="EMBL" id="MCV3214156.1"/>
    </source>
</evidence>
<gene>
    <name evidence="1" type="ORF">OGM63_11650</name>
</gene>
<evidence type="ECO:0000313" key="2">
    <source>
        <dbReference type="Proteomes" id="UP001526143"/>
    </source>
</evidence>
<keyword evidence="2" id="KW-1185">Reference proteome</keyword>
<dbReference type="Proteomes" id="UP001526143">
    <property type="component" value="Unassembled WGS sequence"/>
</dbReference>
<dbReference type="EMBL" id="JAOWRF010000173">
    <property type="protein sequence ID" value="MCV3214156.1"/>
    <property type="molecule type" value="Genomic_DNA"/>
</dbReference>